<evidence type="ECO:0000256" key="3">
    <source>
        <dbReference type="ARBA" id="ARBA00022898"/>
    </source>
</evidence>
<protein>
    <recommendedName>
        <fullName evidence="2">cysteine-S-conjugate beta-lyase</fullName>
        <ecNumber evidence="2">4.4.1.13</ecNumber>
    </recommendedName>
</protein>
<keyword evidence="8" id="KW-1185">Reference proteome</keyword>
<evidence type="ECO:0000313" key="7">
    <source>
        <dbReference type="EMBL" id="GAA1785327.1"/>
    </source>
</evidence>
<dbReference type="Gene3D" id="3.40.640.10">
    <property type="entry name" value="Type I PLP-dependent aspartate aminotransferase-like (Major domain)"/>
    <property type="match status" value="1"/>
</dbReference>
<evidence type="ECO:0000259" key="6">
    <source>
        <dbReference type="Pfam" id="PF00155"/>
    </source>
</evidence>
<dbReference type="InterPro" id="IPR015424">
    <property type="entry name" value="PyrdxlP-dep_Trfase"/>
</dbReference>
<feature type="domain" description="Aminotransferase class I/classII large" evidence="6">
    <location>
        <begin position="102"/>
        <end position="375"/>
    </location>
</feature>
<dbReference type="InterPro" id="IPR004839">
    <property type="entry name" value="Aminotransferase_I/II_large"/>
</dbReference>
<dbReference type="InterPro" id="IPR015422">
    <property type="entry name" value="PyrdxlP-dep_Trfase_small"/>
</dbReference>
<dbReference type="GO" id="GO:0008483">
    <property type="term" value="F:transaminase activity"/>
    <property type="evidence" value="ECO:0007669"/>
    <property type="project" value="UniProtKB-KW"/>
</dbReference>
<gene>
    <name evidence="7" type="ORF">GCM10009811_08090</name>
</gene>
<keyword evidence="7" id="KW-0808">Transferase</keyword>
<dbReference type="EMBL" id="BAAAPO010000015">
    <property type="protein sequence ID" value="GAA1785327.1"/>
    <property type="molecule type" value="Genomic_DNA"/>
</dbReference>
<sequence length="382" mass="40833">MTEPILAVDLADLRTRISAKWTAYDPDVIPAWVAEMDVIPAEPIRRALADWMAKGDTGYPTSAGYVDAFGGFAERRWGWSIDGARARLAPDVMMGILVVLLKATSEGDAVVINDPVYPPFDSFPRLANRRVVRAALTDAGRLDLEALGAAFDQASEGGRRRSAYLLSNPHNPTGVVHTPDELAAVARLADEYGVTVISDEVHAPVVYAEARFTSYLQVPGLQRGFAVHSAAKAFSLAALKAGVILAAPGEDELLGQITGGPNASLSGVVAHTAAFNECEDWLDQLLGELDKVRRQVVTQLAERAPDISVALPESTYLMWLDCRALGLAVEPAEHFLTHARVGMNPGLTFGARGAGHARLNIATSPAILDEITRRLGASLPLA</sequence>
<reference evidence="7 8" key="1">
    <citation type="journal article" date="2019" name="Int. J. Syst. Evol. Microbiol.">
        <title>The Global Catalogue of Microorganisms (GCM) 10K type strain sequencing project: providing services to taxonomists for standard genome sequencing and annotation.</title>
        <authorList>
            <consortium name="The Broad Institute Genomics Platform"/>
            <consortium name="The Broad Institute Genome Sequencing Center for Infectious Disease"/>
            <person name="Wu L."/>
            <person name="Ma J."/>
        </authorList>
    </citation>
    <scope>NUCLEOTIDE SEQUENCE [LARGE SCALE GENOMIC DNA]</scope>
    <source>
        <strain evidence="7 8">JCM 15592</strain>
    </source>
</reference>
<dbReference type="PANTHER" id="PTHR43525">
    <property type="entry name" value="PROTEIN MALY"/>
    <property type="match status" value="1"/>
</dbReference>
<evidence type="ECO:0000256" key="1">
    <source>
        <dbReference type="ARBA" id="ARBA00001933"/>
    </source>
</evidence>
<comment type="caution">
    <text evidence="7">The sequence shown here is derived from an EMBL/GenBank/DDBJ whole genome shotgun (WGS) entry which is preliminary data.</text>
</comment>
<keyword evidence="7" id="KW-0032">Aminotransferase</keyword>
<keyword evidence="3" id="KW-0663">Pyridoxal phosphate</keyword>
<accession>A0ABN2LE40</accession>
<comment type="similarity">
    <text evidence="5">Belongs to the class-II pyridoxal-phosphate-dependent aminotransferase family. MalY/PatB cystathionine beta-lyase subfamily.</text>
</comment>
<dbReference type="Proteomes" id="UP001499938">
    <property type="component" value="Unassembled WGS sequence"/>
</dbReference>
<name>A0ABN2LE40_9MICO</name>
<evidence type="ECO:0000313" key="8">
    <source>
        <dbReference type="Proteomes" id="UP001499938"/>
    </source>
</evidence>
<dbReference type="PANTHER" id="PTHR43525:SF2">
    <property type="entry name" value="CYSTATHIONINE BETA-LYASE-RELATED"/>
    <property type="match status" value="1"/>
</dbReference>
<dbReference type="CDD" id="cd00609">
    <property type="entry name" value="AAT_like"/>
    <property type="match status" value="1"/>
</dbReference>
<comment type="cofactor">
    <cofactor evidence="1">
        <name>pyridoxal 5'-phosphate</name>
        <dbReference type="ChEBI" id="CHEBI:597326"/>
    </cofactor>
</comment>
<proteinExistence type="inferred from homology"/>
<dbReference type="EC" id="4.4.1.13" evidence="2"/>
<dbReference type="InterPro" id="IPR051798">
    <property type="entry name" value="Class-II_PLP-Dep_Aminotrans"/>
</dbReference>
<dbReference type="InterPro" id="IPR015421">
    <property type="entry name" value="PyrdxlP-dep_Trfase_major"/>
</dbReference>
<keyword evidence="4" id="KW-0456">Lyase</keyword>
<organism evidence="7 8">
    <name type="scientific">Nostocoides veronense</name>
    <dbReference type="NCBI Taxonomy" id="330836"/>
    <lineage>
        <taxon>Bacteria</taxon>
        <taxon>Bacillati</taxon>
        <taxon>Actinomycetota</taxon>
        <taxon>Actinomycetes</taxon>
        <taxon>Micrococcales</taxon>
        <taxon>Intrasporangiaceae</taxon>
        <taxon>Nostocoides</taxon>
    </lineage>
</organism>
<dbReference type="RefSeq" id="WP_344081701.1">
    <property type="nucleotide sequence ID" value="NZ_BAAAPO010000015.1"/>
</dbReference>
<evidence type="ECO:0000256" key="2">
    <source>
        <dbReference type="ARBA" id="ARBA00012224"/>
    </source>
</evidence>
<dbReference type="Pfam" id="PF00155">
    <property type="entry name" value="Aminotran_1_2"/>
    <property type="match status" value="1"/>
</dbReference>
<dbReference type="SUPFAM" id="SSF53383">
    <property type="entry name" value="PLP-dependent transferases"/>
    <property type="match status" value="1"/>
</dbReference>
<evidence type="ECO:0000256" key="5">
    <source>
        <dbReference type="ARBA" id="ARBA00037974"/>
    </source>
</evidence>
<dbReference type="Gene3D" id="3.90.1150.10">
    <property type="entry name" value="Aspartate Aminotransferase, domain 1"/>
    <property type="match status" value="1"/>
</dbReference>
<evidence type="ECO:0000256" key="4">
    <source>
        <dbReference type="ARBA" id="ARBA00023239"/>
    </source>
</evidence>